<comment type="caution">
    <text evidence="2">The sequence shown here is derived from an EMBL/GenBank/DDBJ whole genome shotgun (WGS) entry which is preliminary data.</text>
</comment>
<evidence type="ECO:0000313" key="3">
    <source>
        <dbReference type="Proteomes" id="UP001596512"/>
    </source>
</evidence>
<sequence>MTLPDGREALGIKKGFSIFGGGPVAVTGPDGRPVGTMERKLTSPIRFTDPGATRWASSPRWRRSATARSPSATASGSGATRSGRARRSAARPAC</sequence>
<organism evidence="2 3">
    <name type="scientific">Actinokineospora soli</name>
    <dbReference type="NCBI Taxonomy" id="1048753"/>
    <lineage>
        <taxon>Bacteria</taxon>
        <taxon>Bacillati</taxon>
        <taxon>Actinomycetota</taxon>
        <taxon>Actinomycetes</taxon>
        <taxon>Pseudonocardiales</taxon>
        <taxon>Pseudonocardiaceae</taxon>
        <taxon>Actinokineospora</taxon>
    </lineage>
</organism>
<accession>A0ABW2TZR3</accession>
<proteinExistence type="predicted"/>
<feature type="region of interest" description="Disordered" evidence="1">
    <location>
        <begin position="44"/>
        <end position="94"/>
    </location>
</feature>
<name>A0ABW2TZR3_9PSEU</name>
<gene>
    <name evidence="2" type="ORF">ACFQV2_35610</name>
</gene>
<dbReference type="EMBL" id="JBHTEY010000004">
    <property type="protein sequence ID" value="MFC7617943.1"/>
    <property type="molecule type" value="Genomic_DNA"/>
</dbReference>
<feature type="compositionally biased region" description="Low complexity" evidence="1">
    <location>
        <begin position="66"/>
        <end position="82"/>
    </location>
</feature>
<evidence type="ECO:0000313" key="2">
    <source>
        <dbReference type="EMBL" id="MFC7617943.1"/>
    </source>
</evidence>
<reference evidence="3" key="1">
    <citation type="journal article" date="2019" name="Int. J. Syst. Evol. Microbiol.">
        <title>The Global Catalogue of Microorganisms (GCM) 10K type strain sequencing project: providing services to taxonomists for standard genome sequencing and annotation.</title>
        <authorList>
            <consortium name="The Broad Institute Genomics Platform"/>
            <consortium name="The Broad Institute Genome Sequencing Center for Infectious Disease"/>
            <person name="Wu L."/>
            <person name="Ma J."/>
        </authorList>
    </citation>
    <scope>NUCLEOTIDE SEQUENCE [LARGE SCALE GENOMIC DNA]</scope>
    <source>
        <strain evidence="3">JCM 17695</strain>
    </source>
</reference>
<feature type="compositionally biased region" description="Basic residues" evidence="1">
    <location>
        <begin position="83"/>
        <end position="94"/>
    </location>
</feature>
<evidence type="ECO:0000256" key="1">
    <source>
        <dbReference type="SAM" id="MobiDB-lite"/>
    </source>
</evidence>
<keyword evidence="3" id="KW-1185">Reference proteome</keyword>
<dbReference type="Proteomes" id="UP001596512">
    <property type="component" value="Unassembled WGS sequence"/>
</dbReference>
<protein>
    <submittedName>
        <fullName evidence="2">Uncharacterized protein</fullName>
    </submittedName>
</protein>